<proteinExistence type="predicted"/>
<evidence type="ECO:0000313" key="2">
    <source>
        <dbReference type="Proteomes" id="UP001172386"/>
    </source>
</evidence>
<dbReference type="Proteomes" id="UP001172386">
    <property type="component" value="Unassembled WGS sequence"/>
</dbReference>
<gene>
    <name evidence="1" type="primary">GEA2</name>
    <name evidence="1" type="ORF">H2198_007214</name>
</gene>
<reference evidence="1" key="1">
    <citation type="submission" date="2022-10" db="EMBL/GenBank/DDBJ databases">
        <title>Culturing micro-colonial fungi from biological soil crusts in the Mojave desert and describing Neophaeococcomyces mojavensis, and introducing the new genera and species Taxawa tesnikishii.</title>
        <authorList>
            <person name="Kurbessoian T."/>
            <person name="Stajich J.E."/>
        </authorList>
    </citation>
    <scope>NUCLEOTIDE SEQUENCE</scope>
    <source>
        <strain evidence="1">JES_112</strain>
    </source>
</reference>
<protein>
    <submittedName>
        <fullName evidence="1">GDP/GTP exchange factor for ARF</fullName>
    </submittedName>
</protein>
<comment type="caution">
    <text evidence="1">The sequence shown here is derived from an EMBL/GenBank/DDBJ whole genome shotgun (WGS) entry which is preliminary data.</text>
</comment>
<dbReference type="EMBL" id="JAPDRQ010000147">
    <property type="protein sequence ID" value="KAJ9653623.1"/>
    <property type="molecule type" value="Genomic_DNA"/>
</dbReference>
<organism evidence="1 2">
    <name type="scientific">Neophaeococcomyces mojaviensis</name>
    <dbReference type="NCBI Taxonomy" id="3383035"/>
    <lineage>
        <taxon>Eukaryota</taxon>
        <taxon>Fungi</taxon>
        <taxon>Dikarya</taxon>
        <taxon>Ascomycota</taxon>
        <taxon>Pezizomycotina</taxon>
        <taxon>Eurotiomycetes</taxon>
        <taxon>Chaetothyriomycetidae</taxon>
        <taxon>Chaetothyriales</taxon>
        <taxon>Chaetothyriales incertae sedis</taxon>
        <taxon>Neophaeococcomyces</taxon>
    </lineage>
</organism>
<name>A0ACC3A0L6_9EURO</name>
<evidence type="ECO:0000313" key="1">
    <source>
        <dbReference type="EMBL" id="KAJ9653623.1"/>
    </source>
</evidence>
<accession>A0ACC3A0L6</accession>
<sequence>MATLPTRSLHAADGGADMASLQSTQQQDAFSAILPSIHSSTHLDEATLSANPTSRQQIGIRIEPVALVTQECITLTSAMRKHARWAQSSITAILGGGASTDSLAVPDQSPIRRSSSRSGTPKIDPVSSKSRIGHIRGPSVEEDLTLASRWGLRGKKGKSVQDNPLLSAFAKLRRDLATSRDTSHFDAPALLHPFLQVIRSSSTSATITSLAVISITKFLNYNLITIQSPRIGTAMHLLSAAITHCRFEASDTAADEVVLLRILRLMELIISRPEGSLLGDESICEMMSTGLSMCCQTRLSEVLRRSAEMAMVTMCQIVFGRLAELKIEAMPMLSGGRSRSNTVKSMAQTGEEMKIQPPLIGSVMGNGAEQRVSTDDRASYESDPTAEAKAADGQTNGQADEDDDDEQVAPYALPSIRELFRVLIDLLDPHNKQHTDPMRIMALRIIDVALEVAGPFIATQPTLAVLVEDDLCRHLFQLVRSENMVLLNSSLRVAGTLLTTCRKLLKLQQELFLSYLVACLHPKVDIPQEPGIDPSLYEGVPQAPKLVKPAPSQPSSGRSTPVPVKDRRSLGLEGGQRRPEAREAMVETIGTLVRMPSFMAELFVNYDCDVDRQDLCEDMVGLLSRNAFPDAATWSTTNVPPLCLDSLLTFIQFMAERMDQPRTEAALVRIEQLRHQRMRKKIIKSGSLKFNDNPKAGIAYLTKNGIIENPDDPVQIAEFLKSTSHVSKKVLGEFITKKTNQELLIAFISLFDFNGKRIDEALRHLLTSFRLPGESALIERIVEVFVDKYIKSSVPEGVADKDAGYVLTYAIIMLNTELYNPNVKKTQKRMTCEDFARNLRGCNAGGDFPMEYLQDIYDAIEQNEIILPEEHDNKHAFDHAWKTLLTSTQSSGHLELCDTNAFDAEMFDATWKPIIATLCYVFMSASDDAVFSRIVVGFDQCAQLAAKYQLHEAFDRIIYSLSQMSTLAAEIPPSTSLNTEVQRGKQKIMVSELAVRLGRDYRAQLSMVLLFRTLNGHEAAVGQTWVYIVRILRNLFVNALIRMPDQQTKLSELASIPLQPPSQIIEKDRLSDSGLLSTFTSYLSSYAADDPPEPSEEEMENTMSSVDCIEACNVNLVLSNLLNLPIPQLEKLVNALLSEMPDAPSPVVVVKPDVRPAPVTARVNGTRTTKHGGPEYDPGSLFLLELATRLTLRDEDSLTAAGESVTNALQSAVRNAANFHPTATSRIVNYLLDLLRHSYDHDFMRAPVVLHAISSFNDATLVQTASAVMRGLSLAIAEPGPLRSDITASPDFWSILQRLHLHKSEADNVFAILQKLTDDSFFASPQPQLQTKSELPGKTWRGINPSSYTPAMQLSTSFATAASVPGSIIEQRRDLARSRGQKPRPPPPEQAAIVQRALKALSVMHELSGLAPRLVTQSHLSRAEAWRAYWGVLFRGLVAEVCVSACRELRNRGVSILLRVLLSEDLVKIEDVNAVDEGTDAADNDLADEEGEEDEKPVYAKNEWTAIFAEVLFPLVARLLKPEVHKVDQLGMGETRMMMVTVLCKVFLRYFEFLAKIPARTVIVDEPLSLTTKPGDGNDEKAEPQTRQVEKKEYFIVTIWIRTLELLDRLMNAAMGTKEGEALEEAVAEGVKNVLLVLGDGGYLSRPESGSEKAVGGGEHEEIEMKEHLWRETDRRLDSLLPGLMAEIFPVKEVQEAGGEKKAEL</sequence>
<keyword evidence="2" id="KW-1185">Reference proteome</keyword>